<dbReference type="GO" id="GO:0006355">
    <property type="term" value="P:regulation of DNA-templated transcription"/>
    <property type="evidence" value="ECO:0007669"/>
    <property type="project" value="InterPro"/>
</dbReference>
<dbReference type="OrthoDB" id="7817988at2"/>
<dbReference type="InterPro" id="IPR000551">
    <property type="entry name" value="MerR-type_HTH_dom"/>
</dbReference>
<dbReference type="Pfam" id="PF13411">
    <property type="entry name" value="MerR_1"/>
    <property type="match status" value="1"/>
</dbReference>
<name>A0A5B9DN61_9HYPH</name>
<dbReference type="InterPro" id="IPR009061">
    <property type="entry name" value="DNA-bd_dom_put_sf"/>
</dbReference>
<dbReference type="AlphaFoldDB" id="A0A5B9DN61"/>
<reference evidence="1 2" key="1">
    <citation type="journal article" date="2015" name="Int. J. Syst. Evol. Microbiol.">
        <title>Youhaiella tibetensis gen. nov., sp. nov., isolated from subsurface sediment.</title>
        <authorList>
            <person name="Wang Y.X."/>
            <person name="Huang F.Q."/>
            <person name="Nogi Y."/>
            <person name="Pang S.J."/>
            <person name="Wang P.K."/>
            <person name="Lv J."/>
        </authorList>
    </citation>
    <scope>NUCLEOTIDE SEQUENCE [LARGE SCALE GENOMIC DNA]</scope>
    <source>
        <strain evidence="2">fig4</strain>
    </source>
</reference>
<proteinExistence type="predicted"/>
<dbReference type="GO" id="GO:0003677">
    <property type="term" value="F:DNA binding"/>
    <property type="evidence" value="ECO:0007669"/>
    <property type="project" value="InterPro"/>
</dbReference>
<gene>
    <name evidence="1" type="ORF">FNA67_08100</name>
</gene>
<dbReference type="SUPFAM" id="SSF46955">
    <property type="entry name" value="Putative DNA-binding domain"/>
    <property type="match status" value="1"/>
</dbReference>
<dbReference type="RefSeq" id="WP_147655687.1">
    <property type="nucleotide sequence ID" value="NZ_BMFM01000001.1"/>
</dbReference>
<evidence type="ECO:0000313" key="2">
    <source>
        <dbReference type="Proteomes" id="UP000321062"/>
    </source>
</evidence>
<dbReference type="PROSITE" id="PS50937">
    <property type="entry name" value="HTH_MERR_2"/>
    <property type="match status" value="1"/>
</dbReference>
<keyword evidence="2" id="KW-1185">Reference proteome</keyword>
<protein>
    <submittedName>
        <fullName evidence="1">Uncharacterized protein</fullName>
    </submittedName>
</protein>
<dbReference type="Proteomes" id="UP000321062">
    <property type="component" value="Chromosome"/>
</dbReference>
<organism evidence="1 2">
    <name type="scientific">Paradevosia tibetensis</name>
    <dbReference type="NCBI Taxonomy" id="1447062"/>
    <lineage>
        <taxon>Bacteria</taxon>
        <taxon>Pseudomonadati</taxon>
        <taxon>Pseudomonadota</taxon>
        <taxon>Alphaproteobacteria</taxon>
        <taxon>Hyphomicrobiales</taxon>
        <taxon>Devosiaceae</taxon>
        <taxon>Paradevosia</taxon>
    </lineage>
</organism>
<dbReference type="EMBL" id="CP041690">
    <property type="protein sequence ID" value="QEE20139.1"/>
    <property type="molecule type" value="Genomic_DNA"/>
</dbReference>
<dbReference type="KEGG" id="yti:FNA67_08100"/>
<sequence length="83" mass="9045">MSGFRGVWRVYGPSESARLHQVLTLKSLGLSLAHIGRLLKGRTANLPALPALQEDVLSVRINDLMRARKAVQAALSKVARLLS</sequence>
<dbReference type="Gene3D" id="1.10.1660.10">
    <property type="match status" value="1"/>
</dbReference>
<accession>A0A5B9DN61</accession>
<evidence type="ECO:0000313" key="1">
    <source>
        <dbReference type="EMBL" id="QEE20139.1"/>
    </source>
</evidence>